<dbReference type="Proteomes" id="UP000315295">
    <property type="component" value="Unassembled WGS sequence"/>
</dbReference>
<sequence>MASELALAFLRRAACAFGMFSSFVSFRLFHYPICNPELDWLRWLKLWLASDLGRNRVHEQAGELGSVVGIVLRRVVAVHGGGDGDGSPICVEIRDAVAVSSAVEAS</sequence>
<gene>
    <name evidence="1" type="ORF">C1H46_006729</name>
</gene>
<comment type="caution">
    <text evidence="1">The sequence shown here is derived from an EMBL/GenBank/DDBJ whole genome shotgun (WGS) entry which is preliminary data.</text>
</comment>
<organism evidence="1 2">
    <name type="scientific">Malus baccata</name>
    <name type="common">Siberian crab apple</name>
    <name type="synonym">Pyrus baccata</name>
    <dbReference type="NCBI Taxonomy" id="106549"/>
    <lineage>
        <taxon>Eukaryota</taxon>
        <taxon>Viridiplantae</taxon>
        <taxon>Streptophyta</taxon>
        <taxon>Embryophyta</taxon>
        <taxon>Tracheophyta</taxon>
        <taxon>Spermatophyta</taxon>
        <taxon>Magnoliopsida</taxon>
        <taxon>eudicotyledons</taxon>
        <taxon>Gunneridae</taxon>
        <taxon>Pentapetalae</taxon>
        <taxon>rosids</taxon>
        <taxon>fabids</taxon>
        <taxon>Rosales</taxon>
        <taxon>Rosaceae</taxon>
        <taxon>Amygdaloideae</taxon>
        <taxon>Maleae</taxon>
        <taxon>Malus</taxon>
    </lineage>
</organism>
<protein>
    <submittedName>
        <fullName evidence="1">Uncharacterized protein</fullName>
    </submittedName>
</protein>
<keyword evidence="2" id="KW-1185">Reference proteome</keyword>
<reference evidence="1 2" key="1">
    <citation type="journal article" date="2019" name="G3 (Bethesda)">
        <title>Sequencing of a Wild Apple (Malus baccata) Genome Unravels the Differences Between Cultivated and Wild Apple Species Regarding Disease Resistance and Cold Tolerance.</title>
        <authorList>
            <person name="Chen X."/>
        </authorList>
    </citation>
    <scope>NUCLEOTIDE SEQUENCE [LARGE SCALE GENOMIC DNA]</scope>
    <source>
        <strain evidence="2">cv. Shandingzi</strain>
        <tissue evidence="1">Leaves</tissue>
    </source>
</reference>
<proteinExistence type="predicted"/>
<accession>A0A540N9C8</accession>
<evidence type="ECO:0000313" key="2">
    <source>
        <dbReference type="Proteomes" id="UP000315295"/>
    </source>
</evidence>
<dbReference type="EMBL" id="VIEB01000082">
    <property type="protein sequence ID" value="TQE07658.1"/>
    <property type="molecule type" value="Genomic_DNA"/>
</dbReference>
<name>A0A540N9C8_MALBA</name>
<dbReference type="AlphaFoldDB" id="A0A540N9C8"/>
<evidence type="ECO:0000313" key="1">
    <source>
        <dbReference type="EMBL" id="TQE07658.1"/>
    </source>
</evidence>